<reference evidence="2 3" key="1">
    <citation type="submission" date="2014-05" db="EMBL/GenBank/DDBJ databases">
        <title>Genome Announcement of Sphingobium lucknowense F2.</title>
        <authorList>
            <person name="Lal R."/>
            <person name="Negi V."/>
            <person name="Lata P."/>
            <person name="Sangwan N."/>
            <person name="Gupta S.K."/>
            <person name="Rao D.L.N."/>
            <person name="Das S."/>
        </authorList>
    </citation>
    <scope>NUCLEOTIDE SEQUENCE [LARGE SCALE GENOMIC DNA]</scope>
    <source>
        <strain evidence="2 3">F2</strain>
    </source>
</reference>
<accession>A0A8E0WSL1</accession>
<sequence>MAKQTRQARTKAAAKPSVAATPTADAPVSETAAADPPVDQAPAETPPVDAVTYVAEVQEAPADAPEPQPEAPVKNAPADIPADPEEQQWVEMKTGLSGPEFSLSPGDKRQFGVTEAGRLKDAGFARFCAPPEED</sequence>
<dbReference type="RefSeq" id="WP_020820908.1">
    <property type="nucleotide sequence ID" value="NZ_JANF02000048.1"/>
</dbReference>
<proteinExistence type="predicted"/>
<protein>
    <submittedName>
        <fullName evidence="2">Uncharacterized protein</fullName>
    </submittedName>
</protein>
<feature type="region of interest" description="Disordered" evidence="1">
    <location>
        <begin position="58"/>
        <end position="81"/>
    </location>
</feature>
<feature type="region of interest" description="Disordered" evidence="1">
    <location>
        <begin position="1"/>
        <end position="46"/>
    </location>
</feature>
<organism evidence="2 3">
    <name type="scientific">Sphingobium indicum F2</name>
    <dbReference type="NCBI Taxonomy" id="1450518"/>
    <lineage>
        <taxon>Bacteria</taxon>
        <taxon>Pseudomonadati</taxon>
        <taxon>Pseudomonadota</taxon>
        <taxon>Alphaproteobacteria</taxon>
        <taxon>Sphingomonadales</taxon>
        <taxon>Sphingomonadaceae</taxon>
        <taxon>Sphingobium</taxon>
    </lineage>
</organism>
<gene>
    <name evidence="2" type="ORF">AL00_09350</name>
</gene>
<evidence type="ECO:0000313" key="2">
    <source>
        <dbReference type="EMBL" id="KER36670.1"/>
    </source>
</evidence>
<name>A0A8E0WSL1_9SPHN</name>
<feature type="compositionally biased region" description="Low complexity" evidence="1">
    <location>
        <begin position="32"/>
        <end position="43"/>
    </location>
</feature>
<comment type="caution">
    <text evidence="2">The sequence shown here is derived from an EMBL/GenBank/DDBJ whole genome shotgun (WGS) entry which is preliminary data.</text>
</comment>
<dbReference type="AlphaFoldDB" id="A0A8E0WSL1"/>
<dbReference type="Proteomes" id="UP000028135">
    <property type="component" value="Unassembled WGS sequence"/>
</dbReference>
<evidence type="ECO:0000256" key="1">
    <source>
        <dbReference type="SAM" id="MobiDB-lite"/>
    </source>
</evidence>
<evidence type="ECO:0000313" key="3">
    <source>
        <dbReference type="Proteomes" id="UP000028135"/>
    </source>
</evidence>
<dbReference type="EMBL" id="JANF02000048">
    <property type="protein sequence ID" value="KER36670.1"/>
    <property type="molecule type" value="Genomic_DNA"/>
</dbReference>